<keyword evidence="3" id="KW-1185">Reference proteome</keyword>
<evidence type="ECO:0000256" key="1">
    <source>
        <dbReference type="SAM" id="SignalP"/>
    </source>
</evidence>
<evidence type="ECO:0000313" key="3">
    <source>
        <dbReference type="Proteomes" id="UP000236724"/>
    </source>
</evidence>
<proteinExistence type="predicted"/>
<dbReference type="Proteomes" id="UP000236724">
    <property type="component" value="Unassembled WGS sequence"/>
</dbReference>
<evidence type="ECO:0000313" key="2">
    <source>
        <dbReference type="EMBL" id="SEH04213.1"/>
    </source>
</evidence>
<sequence>MAKQYKRNAVLAAAISGVLAFGASAVSALDLKMSADTAMLKVGDSAMLTVWLEDATGTMVSAGADTTVTISSGNMTVIDAYSFNMTAGQKSASVDAFGISAGNTDMTASTTTLNAAAVPLAVVADYLPGATPAGTTTTFLGGVSKNGGSYDNPQTATGTDSLDILVTVNPGTEDQGKQAKLINVAAFIDVPGNWSPAGTLWAFEQNADKSFAIWDWENSAPLNGYANVTLGSAHSNNLYNGALAGMEGTYLFFNGYETADGTLVYSSTVDLTVD</sequence>
<accession>A0A1H6F3P6</accession>
<reference evidence="2 3" key="1">
    <citation type="submission" date="2016-10" db="EMBL/GenBank/DDBJ databases">
        <authorList>
            <person name="de Groot N.N."/>
        </authorList>
    </citation>
    <scope>NUCLEOTIDE SEQUENCE [LARGE SCALE GENOMIC DNA]</scope>
    <source>
        <strain evidence="2">MBHS1</strain>
    </source>
</reference>
<feature type="chain" id="PRO_5014699296" evidence="1">
    <location>
        <begin position="29"/>
        <end position="274"/>
    </location>
</feature>
<dbReference type="AlphaFoldDB" id="A0A1H6F3P6"/>
<keyword evidence="1" id="KW-0732">Signal</keyword>
<organism evidence="2 3">
    <name type="scientific">Candidatus Venteria ishoeyi</name>
    <dbReference type="NCBI Taxonomy" id="1899563"/>
    <lineage>
        <taxon>Bacteria</taxon>
        <taxon>Pseudomonadati</taxon>
        <taxon>Pseudomonadota</taxon>
        <taxon>Gammaproteobacteria</taxon>
        <taxon>Thiotrichales</taxon>
        <taxon>Thiotrichaceae</taxon>
        <taxon>Venteria</taxon>
    </lineage>
</organism>
<name>A0A1H6F3P6_9GAMM</name>
<protein>
    <submittedName>
        <fullName evidence="2">Uncharacterized protein</fullName>
    </submittedName>
</protein>
<gene>
    <name evidence="2" type="ORF">MBHS_00058</name>
</gene>
<feature type="signal peptide" evidence="1">
    <location>
        <begin position="1"/>
        <end position="28"/>
    </location>
</feature>
<dbReference type="EMBL" id="FMSV02000016">
    <property type="protein sequence ID" value="SEH04213.1"/>
    <property type="molecule type" value="Genomic_DNA"/>
</dbReference>
<dbReference type="RefSeq" id="WP_103918309.1">
    <property type="nucleotide sequence ID" value="NZ_FMSV02000016.1"/>
</dbReference>